<sequence>MVTLEQIQTSNAHIVSSLPSGLVAVFVGATRGIGEATLKQFVRYAVAPRVYFVGRDRKDGERVGAELANINPEETKESLYYPSAVTFYARIRFIVNLLPELQKASSLRRVVSVYNGTKEGAIDTGDFQCRRLGLLDARAHSSAMMTLAFESLALEAPDVSFVHSFPGLVRTKLGQDTKSAGITVLRGVFKVLGPLVTIPVAEAGERQLFMATSARFPARGGMDVEETAGVSLGFGLRAEDSTNGNTNSRPSIEIRNTDSGTVLSAVNNNRQSNNSSNSARSSHSRSNSSSMTMHLKVARGTDGIEGSGVYSVSNDGEGLSSKTEETLRVMREEQDMVRKVWLHVEDEFVRVTGSAFVA</sequence>
<dbReference type="EMBL" id="NMPR01000201">
    <property type="protein sequence ID" value="KAA8628177.1"/>
    <property type="molecule type" value="Genomic_DNA"/>
</dbReference>
<reference evidence="3 4" key="1">
    <citation type="submission" date="2017-07" db="EMBL/GenBank/DDBJ databases">
        <title>Genome sequence of the Sordaria macrospora wild type strain R19027.</title>
        <authorList>
            <person name="Nowrousian M."/>
            <person name="Teichert I."/>
            <person name="Kueck U."/>
        </authorList>
    </citation>
    <scope>NUCLEOTIDE SEQUENCE [LARGE SCALE GENOMIC DNA]</scope>
    <source>
        <strain evidence="3 4">R19027</strain>
        <tissue evidence="3">Mycelium</tissue>
    </source>
</reference>
<accession>A0A8S8ZBZ4</accession>
<dbReference type="AlphaFoldDB" id="A0A8S8ZBZ4"/>
<dbReference type="GO" id="GO:0016491">
    <property type="term" value="F:oxidoreductase activity"/>
    <property type="evidence" value="ECO:0007669"/>
    <property type="project" value="UniProtKB-KW"/>
</dbReference>
<dbReference type="InterPro" id="IPR036291">
    <property type="entry name" value="NAD(P)-bd_dom_sf"/>
</dbReference>
<keyword evidence="1" id="KW-0560">Oxidoreductase</keyword>
<proteinExistence type="predicted"/>
<evidence type="ECO:0000256" key="2">
    <source>
        <dbReference type="SAM" id="MobiDB-lite"/>
    </source>
</evidence>
<dbReference type="Proteomes" id="UP000433876">
    <property type="component" value="Unassembled WGS sequence"/>
</dbReference>
<feature type="compositionally biased region" description="Polar residues" evidence="2">
    <location>
        <begin position="257"/>
        <end position="266"/>
    </location>
</feature>
<dbReference type="Gene3D" id="3.40.50.720">
    <property type="entry name" value="NAD(P)-binding Rossmann-like Domain"/>
    <property type="match status" value="2"/>
</dbReference>
<dbReference type="VEuPathDB" id="FungiDB:SMAC_09260"/>
<feature type="compositionally biased region" description="Low complexity" evidence="2">
    <location>
        <begin position="267"/>
        <end position="290"/>
    </location>
</feature>
<dbReference type="SUPFAM" id="SSF51735">
    <property type="entry name" value="NAD(P)-binding Rossmann-fold domains"/>
    <property type="match status" value="1"/>
</dbReference>
<feature type="compositionally biased region" description="Polar residues" evidence="2">
    <location>
        <begin position="241"/>
        <end position="250"/>
    </location>
</feature>
<dbReference type="PANTHER" id="PTHR47534:SF3">
    <property type="entry name" value="ALCOHOL DEHYDROGENASE-LIKE C-TERMINAL DOMAIN-CONTAINING PROTEIN"/>
    <property type="match status" value="1"/>
</dbReference>
<gene>
    <name evidence="3" type="ORF">SMACR_09260</name>
</gene>
<evidence type="ECO:0000256" key="1">
    <source>
        <dbReference type="ARBA" id="ARBA00023002"/>
    </source>
</evidence>
<dbReference type="InterPro" id="IPR052228">
    <property type="entry name" value="Sec_Metab_Biosynth_Oxidored"/>
</dbReference>
<name>A0A8S8ZBZ4_SORMA</name>
<protein>
    <submittedName>
        <fullName evidence="3">Uncharacterized protein</fullName>
    </submittedName>
</protein>
<organism evidence="3 4">
    <name type="scientific">Sordaria macrospora</name>
    <dbReference type="NCBI Taxonomy" id="5147"/>
    <lineage>
        <taxon>Eukaryota</taxon>
        <taxon>Fungi</taxon>
        <taxon>Dikarya</taxon>
        <taxon>Ascomycota</taxon>
        <taxon>Pezizomycotina</taxon>
        <taxon>Sordariomycetes</taxon>
        <taxon>Sordariomycetidae</taxon>
        <taxon>Sordariales</taxon>
        <taxon>Sordariaceae</taxon>
        <taxon>Sordaria</taxon>
    </lineage>
</organism>
<evidence type="ECO:0000313" key="4">
    <source>
        <dbReference type="Proteomes" id="UP000433876"/>
    </source>
</evidence>
<dbReference type="PANTHER" id="PTHR47534">
    <property type="entry name" value="YALI0E05731P"/>
    <property type="match status" value="1"/>
</dbReference>
<feature type="region of interest" description="Disordered" evidence="2">
    <location>
        <begin position="235"/>
        <end position="323"/>
    </location>
</feature>
<evidence type="ECO:0000313" key="3">
    <source>
        <dbReference type="EMBL" id="KAA8628177.1"/>
    </source>
</evidence>
<comment type="caution">
    <text evidence="3">The sequence shown here is derived from an EMBL/GenBank/DDBJ whole genome shotgun (WGS) entry which is preliminary data.</text>
</comment>